<dbReference type="InParanoid" id="A0A0C3DSU2"/>
<dbReference type="OrthoDB" id="2631959at2759"/>
<sequence>MEPTGKTSEEVEVPKLAENGRNWKIYRVKIIEAAATDITDPLGVLAGWQPDDGSYNWECLDAILKWTFYTLVLITILRPIRKLDTTHKIFNYLAKRFCDNNPIVDPHTKKSEPSTNKVDGAGTAAEDISADLEKQKESPTSESAAAETLTSANRDEEDLPCTQDLTRGTQDVNDGNVRCTQDPRMSLEASAQGTSAKHAEMTPVMLKSTLPHETPNQLQNSLQATRWRLPIEDEPCTCEQEAVESVVMARCMKGTAQSANPPEMDANVDSTTSLGGELAKRVSGVDEGDGMEREPQSWLQELKLLCGEIIQHSRIANENIPIAHGVLLEGEWTWCASGEATNLKGNANAFNTAIEHVDGSDESTETTNTKDIESEGCKGSTDERASVDKADGDASHGTGPADTSNELTEFIAMLIELEDLGSGGIPHGQSDVLKGHGDSAGMYLSAGGAKHPVYETDGARTHVGTLTRQTDASSVKTNTVIPANMPENIRSSQKKAKPPDLPVEASRRRPDEPDGCGNHADASSAHTDSHCIGNGTETAENNSRNVSKCQMEAQTQYSPNAPEIKTSKPICRWRKVSGGNIDGYVPWNAPVEAPSQMFAFGEAESRDKVIAPDIEGETAEGNGDGDGDRYGDDGDGNGITSGGSIDSVRVNAALLAVESHPSDI</sequence>
<dbReference type="EMBL" id="KN822078">
    <property type="protein sequence ID" value="KIM59036.1"/>
    <property type="molecule type" value="Genomic_DNA"/>
</dbReference>
<organism evidence="2 3">
    <name type="scientific">Scleroderma citrinum Foug A</name>
    <dbReference type="NCBI Taxonomy" id="1036808"/>
    <lineage>
        <taxon>Eukaryota</taxon>
        <taxon>Fungi</taxon>
        <taxon>Dikarya</taxon>
        <taxon>Basidiomycota</taxon>
        <taxon>Agaricomycotina</taxon>
        <taxon>Agaricomycetes</taxon>
        <taxon>Agaricomycetidae</taxon>
        <taxon>Boletales</taxon>
        <taxon>Sclerodermatineae</taxon>
        <taxon>Sclerodermataceae</taxon>
        <taxon>Scleroderma</taxon>
    </lineage>
</organism>
<reference evidence="3" key="2">
    <citation type="submission" date="2015-01" db="EMBL/GenBank/DDBJ databases">
        <title>Evolutionary Origins and Diversification of the Mycorrhizal Mutualists.</title>
        <authorList>
            <consortium name="DOE Joint Genome Institute"/>
            <consortium name="Mycorrhizal Genomics Consortium"/>
            <person name="Kohler A."/>
            <person name="Kuo A."/>
            <person name="Nagy L.G."/>
            <person name="Floudas D."/>
            <person name="Copeland A."/>
            <person name="Barry K.W."/>
            <person name="Cichocki N."/>
            <person name="Veneault-Fourrey C."/>
            <person name="LaButti K."/>
            <person name="Lindquist E.A."/>
            <person name="Lipzen A."/>
            <person name="Lundell T."/>
            <person name="Morin E."/>
            <person name="Murat C."/>
            <person name="Riley R."/>
            <person name="Ohm R."/>
            <person name="Sun H."/>
            <person name="Tunlid A."/>
            <person name="Henrissat B."/>
            <person name="Grigoriev I.V."/>
            <person name="Hibbett D.S."/>
            <person name="Martin F."/>
        </authorList>
    </citation>
    <scope>NUCLEOTIDE SEQUENCE [LARGE SCALE GENOMIC DNA]</scope>
    <source>
        <strain evidence="3">Foug A</strain>
    </source>
</reference>
<protein>
    <submittedName>
        <fullName evidence="2">Uncharacterized protein</fullName>
    </submittedName>
</protein>
<accession>A0A0C3DSU2</accession>
<dbReference type="HOGENOM" id="CLU_018595_0_0_1"/>
<feature type="compositionally biased region" description="Polar residues" evidence="1">
    <location>
        <begin position="535"/>
        <end position="544"/>
    </location>
</feature>
<keyword evidence="3" id="KW-1185">Reference proteome</keyword>
<feature type="compositionally biased region" description="Low complexity" evidence="1">
    <location>
        <begin position="140"/>
        <end position="152"/>
    </location>
</feature>
<evidence type="ECO:0000313" key="3">
    <source>
        <dbReference type="Proteomes" id="UP000053989"/>
    </source>
</evidence>
<feature type="compositionally biased region" description="Basic and acidic residues" evidence="1">
    <location>
        <begin position="368"/>
        <end position="394"/>
    </location>
</feature>
<feature type="compositionally biased region" description="Polar residues" evidence="1">
    <location>
        <begin position="467"/>
        <end position="481"/>
    </location>
</feature>
<feature type="region of interest" description="Disordered" evidence="1">
    <location>
        <begin position="610"/>
        <end position="644"/>
    </location>
</feature>
<gene>
    <name evidence="2" type="ORF">SCLCIDRAFT_27615</name>
</gene>
<name>A0A0C3DSU2_9AGAM</name>
<evidence type="ECO:0000313" key="2">
    <source>
        <dbReference type="EMBL" id="KIM59036.1"/>
    </source>
</evidence>
<feature type="region of interest" description="Disordered" evidence="1">
    <location>
        <begin position="355"/>
        <end position="405"/>
    </location>
</feature>
<feature type="compositionally biased region" description="Polar residues" evidence="1">
    <location>
        <begin position="163"/>
        <end position="173"/>
    </location>
</feature>
<dbReference type="Proteomes" id="UP000053989">
    <property type="component" value="Unassembled WGS sequence"/>
</dbReference>
<dbReference type="AlphaFoldDB" id="A0A0C3DSU2"/>
<feature type="region of interest" description="Disordered" evidence="1">
    <location>
        <begin position="467"/>
        <end position="544"/>
    </location>
</feature>
<feature type="region of interest" description="Disordered" evidence="1">
    <location>
        <begin position="132"/>
        <end position="179"/>
    </location>
</feature>
<reference evidence="2 3" key="1">
    <citation type="submission" date="2014-04" db="EMBL/GenBank/DDBJ databases">
        <authorList>
            <consortium name="DOE Joint Genome Institute"/>
            <person name="Kuo A."/>
            <person name="Kohler A."/>
            <person name="Nagy L.G."/>
            <person name="Floudas D."/>
            <person name="Copeland A."/>
            <person name="Barry K.W."/>
            <person name="Cichocki N."/>
            <person name="Veneault-Fourrey C."/>
            <person name="LaButti K."/>
            <person name="Lindquist E.A."/>
            <person name="Lipzen A."/>
            <person name="Lundell T."/>
            <person name="Morin E."/>
            <person name="Murat C."/>
            <person name="Sun H."/>
            <person name="Tunlid A."/>
            <person name="Henrissat B."/>
            <person name="Grigoriev I.V."/>
            <person name="Hibbett D.S."/>
            <person name="Martin F."/>
            <person name="Nordberg H.P."/>
            <person name="Cantor M.N."/>
            <person name="Hua S.X."/>
        </authorList>
    </citation>
    <scope>NUCLEOTIDE SEQUENCE [LARGE SCALE GENOMIC DNA]</scope>
    <source>
        <strain evidence="2 3">Foug A</strain>
    </source>
</reference>
<evidence type="ECO:0000256" key="1">
    <source>
        <dbReference type="SAM" id="MobiDB-lite"/>
    </source>
</evidence>
<proteinExistence type="predicted"/>